<dbReference type="AlphaFoldDB" id="A0A6H5GAP5"/>
<protein>
    <submittedName>
        <fullName evidence="1">Uncharacterized protein</fullName>
    </submittedName>
</protein>
<proteinExistence type="predicted"/>
<sequence length="59" mass="6938">MKNTCLYSFPATLPLIFDLKIYSRAQDTRALGARRTPTFLRPLLQFGRIGVRKWHLLKF</sequence>
<evidence type="ECO:0000313" key="2">
    <source>
        <dbReference type="Proteomes" id="UP000479000"/>
    </source>
</evidence>
<organism evidence="1 2">
    <name type="scientific">Nesidiocoris tenuis</name>
    <dbReference type="NCBI Taxonomy" id="355587"/>
    <lineage>
        <taxon>Eukaryota</taxon>
        <taxon>Metazoa</taxon>
        <taxon>Ecdysozoa</taxon>
        <taxon>Arthropoda</taxon>
        <taxon>Hexapoda</taxon>
        <taxon>Insecta</taxon>
        <taxon>Pterygota</taxon>
        <taxon>Neoptera</taxon>
        <taxon>Paraneoptera</taxon>
        <taxon>Hemiptera</taxon>
        <taxon>Heteroptera</taxon>
        <taxon>Panheteroptera</taxon>
        <taxon>Cimicomorpha</taxon>
        <taxon>Miridae</taxon>
        <taxon>Dicyphina</taxon>
        <taxon>Nesidiocoris</taxon>
    </lineage>
</organism>
<dbReference type="Proteomes" id="UP000479000">
    <property type="component" value="Unassembled WGS sequence"/>
</dbReference>
<evidence type="ECO:0000313" key="1">
    <source>
        <dbReference type="EMBL" id="CAA9999219.1"/>
    </source>
</evidence>
<reference evidence="1 2" key="1">
    <citation type="submission" date="2020-02" db="EMBL/GenBank/DDBJ databases">
        <authorList>
            <person name="Ferguson B K."/>
        </authorList>
    </citation>
    <scope>NUCLEOTIDE SEQUENCE [LARGE SCALE GENOMIC DNA]</scope>
</reference>
<name>A0A6H5GAP5_9HEMI</name>
<keyword evidence="2" id="KW-1185">Reference proteome</keyword>
<gene>
    <name evidence="1" type="ORF">NTEN_LOCUS5502</name>
</gene>
<dbReference type="EMBL" id="CADCXU010008362">
    <property type="protein sequence ID" value="CAA9999219.1"/>
    <property type="molecule type" value="Genomic_DNA"/>
</dbReference>
<accession>A0A6H5GAP5</accession>